<feature type="binding site" evidence="9">
    <location>
        <position position="200"/>
    </location>
    <ligand>
        <name>NADPH</name>
        <dbReference type="ChEBI" id="CHEBI:57783"/>
    </ligand>
</feature>
<sequence>MKNIVILGSTGSVGKQVLEVIRAHPNTYKVIGLAAKNEASELVSQIKEFKPKAVVIGDGEESIKEKLAPKPLIFSGQESLKKLVAYPWVDDVVVAIPGTIALEATLKAIQQKKRIFLATKEILVSAGPLIKKFLKKYKGELLPLDSEHSAIFQCLQGEDKTTIKRIILTCSGGPFRKWKKTDLGEVKKEQVLSHPVWKMGPKISVDSATLINKGFEVLEAHYLFGLPLEKIKVLVHPEGIIHSMVEFRDGSVKALLSKPDMKLPIQYALFYPKRPSSPWECLDLTKVKSLSFQKPDTKTFPCLAYAYSAGKIGGTMPAALTFSDEIAVEMFLEDKIKFLDIPKIIKKILKEHLPISNPNLKEILGVKDWVKNQLK</sequence>
<evidence type="ECO:0000259" key="10">
    <source>
        <dbReference type="Pfam" id="PF02670"/>
    </source>
</evidence>
<evidence type="ECO:0000256" key="2">
    <source>
        <dbReference type="ARBA" id="ARBA00006825"/>
    </source>
</evidence>
<dbReference type="InterPro" id="IPR026877">
    <property type="entry name" value="DXPR_C"/>
</dbReference>
<evidence type="ECO:0000256" key="4">
    <source>
        <dbReference type="ARBA" id="ARBA00022857"/>
    </source>
</evidence>
<feature type="domain" description="DXP reductoisomerase C-terminal" evidence="12">
    <location>
        <begin position="256"/>
        <end position="372"/>
    </location>
</feature>
<comment type="cofactor">
    <cofactor evidence="9">
        <name>Mg(2+)</name>
        <dbReference type="ChEBI" id="CHEBI:18420"/>
    </cofactor>
    <cofactor evidence="9">
        <name>Mn(2+)</name>
        <dbReference type="ChEBI" id="CHEBI:29035"/>
    </cofactor>
</comment>
<keyword evidence="9" id="KW-0460">Magnesium</keyword>
<feature type="binding site" evidence="9">
    <location>
        <position position="207"/>
    </location>
    <ligand>
        <name>1-deoxy-D-xylulose 5-phosphate</name>
        <dbReference type="ChEBI" id="CHEBI:57792"/>
    </ligand>
</feature>
<keyword evidence="5 9" id="KW-0560">Oxidoreductase</keyword>
<dbReference type="AlphaFoldDB" id="A0A2M7R6H5"/>
<evidence type="ECO:0000256" key="1">
    <source>
        <dbReference type="ARBA" id="ARBA00005094"/>
    </source>
</evidence>
<dbReference type="InterPro" id="IPR003821">
    <property type="entry name" value="DXP_reductoisomerase"/>
</dbReference>
<evidence type="ECO:0000256" key="5">
    <source>
        <dbReference type="ARBA" id="ARBA00023002"/>
    </source>
</evidence>
<feature type="binding site" evidence="9">
    <location>
        <position position="212"/>
    </location>
    <ligand>
        <name>1-deoxy-D-xylulose 5-phosphate</name>
        <dbReference type="ChEBI" id="CHEBI:57792"/>
    </ligand>
</feature>
<dbReference type="Proteomes" id="UP000230767">
    <property type="component" value="Unassembled WGS sequence"/>
</dbReference>
<keyword evidence="6 9" id="KW-0464">Manganese</keyword>
<evidence type="ECO:0000256" key="8">
    <source>
        <dbReference type="ARBA" id="ARBA00048543"/>
    </source>
</evidence>
<keyword evidence="3 9" id="KW-0479">Metal-binding</keyword>
<comment type="pathway">
    <text evidence="1 9">Isoprenoid biosynthesis; isopentenyl diphosphate biosynthesis via DXP pathway; isopentenyl diphosphate from 1-deoxy-D-xylulose 5-phosphate: step 1/6.</text>
</comment>
<dbReference type="GO" id="GO:0016853">
    <property type="term" value="F:isomerase activity"/>
    <property type="evidence" value="ECO:0007669"/>
    <property type="project" value="UniProtKB-KW"/>
</dbReference>
<dbReference type="InterPro" id="IPR013644">
    <property type="entry name" value="DXP_reductoisomerase_C"/>
</dbReference>
<dbReference type="InterPro" id="IPR036291">
    <property type="entry name" value="NAD(P)-bd_dom_sf"/>
</dbReference>
<evidence type="ECO:0000256" key="9">
    <source>
        <dbReference type="HAMAP-Rule" id="MF_00183"/>
    </source>
</evidence>
<dbReference type="UniPathway" id="UPA00056">
    <property type="reaction ID" value="UER00092"/>
</dbReference>
<dbReference type="SUPFAM" id="SSF55347">
    <property type="entry name" value="Glyceraldehyde-3-phosphate dehydrogenase-like, C-terminal domain"/>
    <property type="match status" value="1"/>
</dbReference>
<feature type="binding site" evidence="9">
    <location>
        <position position="213"/>
    </location>
    <ligand>
        <name>1-deoxy-D-xylulose 5-phosphate</name>
        <dbReference type="ChEBI" id="CHEBI:57792"/>
    </ligand>
</feature>
<feature type="binding site" evidence="9">
    <location>
        <position position="13"/>
    </location>
    <ligand>
        <name>NADPH</name>
        <dbReference type="ChEBI" id="CHEBI:57783"/>
    </ligand>
</feature>
<dbReference type="EMBL" id="PFLW01000065">
    <property type="protein sequence ID" value="PIY88834.1"/>
    <property type="molecule type" value="Genomic_DNA"/>
</dbReference>
<reference evidence="14" key="1">
    <citation type="submission" date="2017-09" db="EMBL/GenBank/DDBJ databases">
        <title>Depth-based differentiation of microbial function through sediment-hosted aquifers and enrichment of novel symbionts in the deep terrestrial subsurface.</title>
        <authorList>
            <person name="Probst A.J."/>
            <person name="Ladd B."/>
            <person name="Jarett J.K."/>
            <person name="Geller-Mcgrath D.E."/>
            <person name="Sieber C.M.K."/>
            <person name="Emerson J.B."/>
            <person name="Anantharaman K."/>
            <person name="Thomas B.C."/>
            <person name="Malmstrom R."/>
            <person name="Stieglmeier M."/>
            <person name="Klingl A."/>
            <person name="Woyke T."/>
            <person name="Ryan C.M."/>
            <person name="Banfield J.F."/>
        </authorList>
    </citation>
    <scope>NUCLEOTIDE SEQUENCE [LARGE SCALE GENOMIC DNA]</scope>
</reference>
<evidence type="ECO:0000259" key="11">
    <source>
        <dbReference type="Pfam" id="PF08436"/>
    </source>
</evidence>
<keyword evidence="13" id="KW-0413">Isomerase</keyword>
<feature type="domain" description="1-deoxy-D-xylulose 5-phosphate reductoisomerase C-terminal" evidence="11">
    <location>
        <begin position="141"/>
        <end position="224"/>
    </location>
</feature>
<proteinExistence type="inferred from homology"/>
<feature type="binding site" evidence="9">
    <location>
        <position position="121"/>
    </location>
    <ligand>
        <name>NADPH</name>
        <dbReference type="ChEBI" id="CHEBI:57783"/>
    </ligand>
</feature>
<feature type="binding site" evidence="9">
    <location>
        <position position="146"/>
    </location>
    <ligand>
        <name>1-deoxy-D-xylulose 5-phosphate</name>
        <dbReference type="ChEBI" id="CHEBI:57792"/>
    </ligand>
</feature>
<dbReference type="SUPFAM" id="SSF51735">
    <property type="entry name" value="NAD(P)-binding Rossmann-fold domains"/>
    <property type="match status" value="1"/>
</dbReference>
<dbReference type="GO" id="GO:0051484">
    <property type="term" value="P:isopentenyl diphosphate biosynthetic process, methylerythritol 4-phosphate pathway involved in terpenoid biosynthetic process"/>
    <property type="evidence" value="ECO:0007669"/>
    <property type="project" value="TreeGrafter"/>
</dbReference>
<organism evidence="13 14">
    <name type="scientific">Candidatus Nealsonbacteria bacterium CG_4_10_14_0_8_um_filter_37_14</name>
    <dbReference type="NCBI Taxonomy" id="1974684"/>
    <lineage>
        <taxon>Bacteria</taxon>
        <taxon>Candidatus Nealsoniibacteriota</taxon>
    </lineage>
</organism>
<feature type="binding site" evidence="9">
    <location>
        <position position="171"/>
    </location>
    <ligand>
        <name>1-deoxy-D-xylulose 5-phosphate</name>
        <dbReference type="ChEBI" id="CHEBI:57792"/>
    </ligand>
</feature>
<evidence type="ECO:0000256" key="3">
    <source>
        <dbReference type="ARBA" id="ARBA00022723"/>
    </source>
</evidence>
<dbReference type="Pfam" id="PF02670">
    <property type="entry name" value="DXP_reductoisom"/>
    <property type="match status" value="1"/>
</dbReference>
<evidence type="ECO:0000313" key="13">
    <source>
        <dbReference type="EMBL" id="PIY88834.1"/>
    </source>
</evidence>
<dbReference type="GO" id="GO:0030604">
    <property type="term" value="F:1-deoxy-D-xylulose-5-phosphate reductoisomerase activity"/>
    <property type="evidence" value="ECO:0007669"/>
    <property type="project" value="UniProtKB-UniRule"/>
</dbReference>
<dbReference type="NCBIfam" id="TIGR00243">
    <property type="entry name" value="Dxr"/>
    <property type="match status" value="1"/>
</dbReference>
<feature type="binding site" evidence="9">
    <location>
        <position position="194"/>
    </location>
    <ligand>
        <name>1-deoxy-D-xylulose 5-phosphate</name>
        <dbReference type="ChEBI" id="CHEBI:57792"/>
    </ligand>
</feature>
<feature type="binding site" evidence="9">
    <location>
        <position position="145"/>
    </location>
    <ligand>
        <name>Mn(2+)</name>
        <dbReference type="ChEBI" id="CHEBI:29035"/>
    </ligand>
</feature>
<dbReference type="PIRSF" id="PIRSF006205">
    <property type="entry name" value="Dxp_reductismrs"/>
    <property type="match status" value="1"/>
</dbReference>
<feature type="binding site" evidence="9">
    <location>
        <position position="216"/>
    </location>
    <ligand>
        <name>1-deoxy-D-xylulose 5-phosphate</name>
        <dbReference type="ChEBI" id="CHEBI:57792"/>
    </ligand>
</feature>
<keyword evidence="7 9" id="KW-0414">Isoprene biosynthesis</keyword>
<dbReference type="HAMAP" id="MF_00183">
    <property type="entry name" value="DXP_reductoisom"/>
    <property type="match status" value="1"/>
</dbReference>
<dbReference type="SUPFAM" id="SSF69055">
    <property type="entry name" value="1-deoxy-D-xylulose-5-phosphate reductoisomerase, C-terminal domain"/>
    <property type="match status" value="1"/>
</dbReference>
<comment type="caution">
    <text evidence="13">The sequence shown here is derived from an EMBL/GenBank/DDBJ whole genome shotgun (WGS) entry which is preliminary data.</text>
</comment>
<feature type="binding site" evidence="9">
    <location>
        <position position="147"/>
    </location>
    <ligand>
        <name>1-deoxy-D-xylulose 5-phosphate</name>
        <dbReference type="ChEBI" id="CHEBI:57792"/>
    </ligand>
</feature>
<dbReference type="Gene3D" id="1.10.1740.10">
    <property type="match status" value="1"/>
</dbReference>
<evidence type="ECO:0000256" key="6">
    <source>
        <dbReference type="ARBA" id="ARBA00023211"/>
    </source>
</evidence>
<dbReference type="FunFam" id="3.40.50.720:FF:000045">
    <property type="entry name" value="1-deoxy-D-xylulose 5-phosphate reductoisomerase"/>
    <property type="match status" value="1"/>
</dbReference>
<comment type="caution">
    <text evidence="9">Lacks conserved residue(s) required for the propagation of feature annotation.</text>
</comment>
<dbReference type="GO" id="GO:0030145">
    <property type="term" value="F:manganese ion binding"/>
    <property type="evidence" value="ECO:0007669"/>
    <property type="project" value="TreeGrafter"/>
</dbReference>
<comment type="similarity">
    <text evidence="2 9">Belongs to the DXR family.</text>
</comment>
<evidence type="ECO:0000259" key="12">
    <source>
        <dbReference type="Pfam" id="PF13288"/>
    </source>
</evidence>
<dbReference type="Gene3D" id="3.40.50.720">
    <property type="entry name" value="NAD(P)-binding Rossmann-like Domain"/>
    <property type="match status" value="1"/>
</dbReference>
<protein>
    <recommendedName>
        <fullName evidence="9">1-deoxy-D-xylulose 5-phosphate reductoisomerase</fullName>
        <shortName evidence="9">DXP reductoisomerase</shortName>
        <ecNumber evidence="9">1.1.1.267</ecNumber>
    </recommendedName>
    <alternativeName>
        <fullName evidence="9">1-deoxyxylulose-5-phosphate reductoisomerase</fullName>
    </alternativeName>
    <alternativeName>
        <fullName evidence="9">2-C-methyl-D-erythritol 4-phosphate synthase</fullName>
    </alternativeName>
</protein>
<accession>A0A2M7R6H5</accession>
<dbReference type="PANTHER" id="PTHR30525">
    <property type="entry name" value="1-DEOXY-D-XYLULOSE 5-PHOSPHATE REDUCTOISOMERASE"/>
    <property type="match status" value="1"/>
</dbReference>
<feature type="binding site" evidence="9">
    <location>
        <position position="216"/>
    </location>
    <ligand>
        <name>Mn(2+)</name>
        <dbReference type="ChEBI" id="CHEBI:29035"/>
    </ligand>
</feature>
<dbReference type="Pfam" id="PF13288">
    <property type="entry name" value="DXPR_C"/>
    <property type="match status" value="1"/>
</dbReference>
<feature type="binding site" evidence="9">
    <location>
        <position position="12"/>
    </location>
    <ligand>
        <name>NADPH</name>
        <dbReference type="ChEBI" id="CHEBI:57783"/>
    </ligand>
</feature>
<feature type="binding site" evidence="9">
    <location>
        <position position="147"/>
    </location>
    <ligand>
        <name>Mn(2+)</name>
        <dbReference type="ChEBI" id="CHEBI:29035"/>
    </ligand>
</feature>
<feature type="binding site" evidence="9">
    <location>
        <position position="10"/>
    </location>
    <ligand>
        <name>NADPH</name>
        <dbReference type="ChEBI" id="CHEBI:57783"/>
    </ligand>
</feature>
<dbReference type="EC" id="1.1.1.267" evidence="9"/>
<dbReference type="GO" id="GO:0070402">
    <property type="term" value="F:NADPH binding"/>
    <property type="evidence" value="ECO:0007669"/>
    <property type="project" value="InterPro"/>
</dbReference>
<evidence type="ECO:0000313" key="14">
    <source>
        <dbReference type="Proteomes" id="UP000230767"/>
    </source>
</evidence>
<dbReference type="InterPro" id="IPR013512">
    <property type="entry name" value="DXP_reductoisomerase_N"/>
</dbReference>
<dbReference type="NCBIfam" id="NF009114">
    <property type="entry name" value="PRK12464.1"/>
    <property type="match status" value="1"/>
</dbReference>
<evidence type="ECO:0000256" key="7">
    <source>
        <dbReference type="ARBA" id="ARBA00023229"/>
    </source>
</evidence>
<keyword evidence="4 9" id="KW-0521">NADP</keyword>
<comment type="function">
    <text evidence="9">Catalyzes the NADPH-dependent rearrangement and reduction of 1-deoxy-D-xylulose-5-phosphate (DXP) to 2-C-methyl-D-erythritol 4-phosphate (MEP).</text>
</comment>
<feature type="binding site" evidence="9">
    <location>
        <position position="120"/>
    </location>
    <ligand>
        <name>1-deoxy-D-xylulose 5-phosphate</name>
        <dbReference type="ChEBI" id="CHEBI:57792"/>
    </ligand>
</feature>
<comment type="catalytic activity">
    <reaction evidence="8">
        <text>2-C-methyl-D-erythritol 4-phosphate + NADP(+) = 1-deoxy-D-xylulose 5-phosphate + NADPH + H(+)</text>
        <dbReference type="Rhea" id="RHEA:13717"/>
        <dbReference type="ChEBI" id="CHEBI:15378"/>
        <dbReference type="ChEBI" id="CHEBI:57783"/>
        <dbReference type="ChEBI" id="CHEBI:57792"/>
        <dbReference type="ChEBI" id="CHEBI:58262"/>
        <dbReference type="ChEBI" id="CHEBI:58349"/>
        <dbReference type="EC" id="1.1.1.267"/>
    </reaction>
    <physiologicalReaction direction="right-to-left" evidence="8">
        <dbReference type="Rhea" id="RHEA:13719"/>
    </physiologicalReaction>
</comment>
<dbReference type="PANTHER" id="PTHR30525:SF0">
    <property type="entry name" value="1-DEOXY-D-XYLULOSE 5-PHOSPHATE REDUCTOISOMERASE, CHLOROPLASTIC"/>
    <property type="match status" value="1"/>
</dbReference>
<gene>
    <name evidence="9" type="primary">dxr</name>
    <name evidence="13" type="ORF">COY73_02650</name>
</gene>
<feature type="domain" description="1-deoxy-D-xylulose 5-phosphate reductoisomerase N-terminal" evidence="10">
    <location>
        <begin position="4"/>
        <end position="127"/>
    </location>
</feature>
<name>A0A2M7R6H5_9BACT</name>
<feature type="binding site" evidence="9">
    <location>
        <position position="11"/>
    </location>
    <ligand>
        <name>NADPH</name>
        <dbReference type="ChEBI" id="CHEBI:57783"/>
    </ligand>
</feature>
<dbReference type="InterPro" id="IPR036169">
    <property type="entry name" value="DXPR_C_sf"/>
</dbReference>
<dbReference type="Pfam" id="PF08436">
    <property type="entry name" value="DXP_redisom_C"/>
    <property type="match status" value="1"/>
</dbReference>